<keyword evidence="3" id="KW-1185">Reference proteome</keyword>
<feature type="transmembrane region" description="Helical" evidence="1">
    <location>
        <begin position="129"/>
        <end position="149"/>
    </location>
</feature>
<evidence type="ECO:0008006" key="4">
    <source>
        <dbReference type="Google" id="ProtNLM"/>
    </source>
</evidence>
<evidence type="ECO:0000313" key="2">
    <source>
        <dbReference type="EMBL" id="MCQ6960204.1"/>
    </source>
</evidence>
<keyword evidence="1" id="KW-0472">Membrane</keyword>
<feature type="transmembrane region" description="Helical" evidence="1">
    <location>
        <begin position="181"/>
        <end position="198"/>
    </location>
</feature>
<evidence type="ECO:0000313" key="3">
    <source>
        <dbReference type="Proteomes" id="UP001204376"/>
    </source>
</evidence>
<name>A0ABT1T6H4_9SPHI</name>
<feature type="transmembrane region" description="Helical" evidence="1">
    <location>
        <begin position="6"/>
        <end position="27"/>
    </location>
</feature>
<evidence type="ECO:0000256" key="1">
    <source>
        <dbReference type="SAM" id="Phobius"/>
    </source>
</evidence>
<reference evidence="2 3" key="1">
    <citation type="submission" date="2022-07" db="EMBL/GenBank/DDBJ databases">
        <title>Mucilaginibacter sp. JC4.</title>
        <authorList>
            <person name="Le V."/>
            <person name="Ko S.-R."/>
            <person name="Ahn C.-Y."/>
            <person name="Oh H.-M."/>
        </authorList>
    </citation>
    <scope>NUCLEOTIDE SEQUENCE [LARGE SCALE GENOMIC DNA]</scope>
    <source>
        <strain evidence="2 3">JC4</strain>
    </source>
</reference>
<protein>
    <recommendedName>
        <fullName evidence="4">DoxX family protein</fullName>
    </recommendedName>
</protein>
<keyword evidence="1" id="KW-1133">Transmembrane helix</keyword>
<accession>A0ABT1T6H4</accession>
<feature type="transmembrane region" description="Helical" evidence="1">
    <location>
        <begin position="156"/>
        <end position="175"/>
    </location>
</feature>
<sequence>MERKPFSPLAWAAFIAAVLGAIVFTRATRIALGEDISPLVLYGIVLIYLLTVLMLTFVWKSKATKGAIDVTNYTAFWQNAVRYTLALDMMMFGCQKFCHQQFYVPLGMLDDPFTAIPNEMLMWAFMGRYHSMVNIIASLEILGGALLLFRKTRLVGAFMLLPMLLNIMLLDLYYLNLLVQVYVALELLAVIYLILLEYRRLVEFFLIAKGNAPLYNFRGQWVGYAVKASVIIIPALALSMHHYQTNYTEITGKYEVKRVFINNTDQTQPPCRDSVLAHVFIDRYDLVLGYPDYRNKVIGGYTYNPETKQITVAFHYPMKDTLTATITPGNGEMKTLVGKMGSKELRIEMERVAPVNN</sequence>
<proteinExistence type="predicted"/>
<comment type="caution">
    <text evidence="2">The sequence shown here is derived from an EMBL/GenBank/DDBJ whole genome shotgun (WGS) entry which is preliminary data.</text>
</comment>
<organism evidence="2 3">
    <name type="scientific">Mucilaginibacter aquariorum</name>
    <dbReference type="NCBI Taxonomy" id="2967225"/>
    <lineage>
        <taxon>Bacteria</taxon>
        <taxon>Pseudomonadati</taxon>
        <taxon>Bacteroidota</taxon>
        <taxon>Sphingobacteriia</taxon>
        <taxon>Sphingobacteriales</taxon>
        <taxon>Sphingobacteriaceae</taxon>
        <taxon>Mucilaginibacter</taxon>
    </lineage>
</organism>
<dbReference type="RefSeq" id="WP_256540391.1">
    <property type="nucleotide sequence ID" value="NZ_JANHOH010000006.1"/>
</dbReference>
<feature type="transmembrane region" description="Helical" evidence="1">
    <location>
        <begin position="39"/>
        <end position="59"/>
    </location>
</feature>
<dbReference type="Proteomes" id="UP001204376">
    <property type="component" value="Unassembled WGS sequence"/>
</dbReference>
<keyword evidence="1" id="KW-0812">Transmembrane</keyword>
<dbReference type="EMBL" id="JANHOH010000006">
    <property type="protein sequence ID" value="MCQ6960204.1"/>
    <property type="molecule type" value="Genomic_DNA"/>
</dbReference>
<gene>
    <name evidence="2" type="ORF">NPE20_19650</name>
</gene>